<dbReference type="KEGG" id="cck:Ccar_25900"/>
<keyword evidence="1" id="KW-0614">Plasmid</keyword>
<dbReference type="EMBL" id="HM590571">
    <property type="protein sequence ID" value="ADO12128.1"/>
    <property type="molecule type" value="Genomic_DNA"/>
</dbReference>
<reference evidence="2 3" key="1">
    <citation type="submission" date="2009-06" db="EMBL/GenBank/DDBJ databases">
        <title>The draft genome of Clostridium carboxidivorans P7.</title>
        <authorList>
            <consortium name="US DOE Joint Genome Institute (JGI-PGF)"/>
            <person name="Lucas S."/>
            <person name="Copeland A."/>
            <person name="Lapidus A."/>
            <person name="Glavina del Rio T."/>
            <person name="Tice H."/>
            <person name="Bruce D."/>
            <person name="Goodwin L."/>
            <person name="Pitluck S."/>
            <person name="Larimer F."/>
            <person name="Land M.L."/>
            <person name="Hauser L."/>
            <person name="Hemme C.L."/>
        </authorList>
    </citation>
    <scope>NUCLEOTIDE SEQUENCE [LARGE SCALE GENOMIC DNA]</scope>
    <source>
        <strain evidence="2 3">P7</strain>
    </source>
</reference>
<accession>C6PZX6</accession>
<dbReference type="RefSeq" id="WP_007063228.1">
    <property type="nucleotide sequence ID" value="NC_014565.1"/>
</dbReference>
<dbReference type="Proteomes" id="UP000004198">
    <property type="component" value="Unassembled WGS sequence"/>
</dbReference>
<keyword evidence="3" id="KW-1185">Reference proteome</keyword>
<name>C6PZX6_9CLOT</name>
<reference evidence="1" key="2">
    <citation type="journal article" date="2010" name="PLoS ONE">
        <title>Genomic analysis of carbon monoxide utilization and butanol production by Clostridium carboxidivorans strain P7T.</title>
        <authorList>
            <person name="Bruant G."/>
            <person name="Levesque M.-J."/>
            <person name="Peter C."/>
            <person name="Guiot S.R."/>
            <person name="Masson L."/>
        </authorList>
    </citation>
    <scope>NUCLEOTIDE SEQUENCE</scope>
    <source>
        <strain evidence="1">P7</strain>
        <plasmid evidence="1">p19</plasmid>
    </source>
</reference>
<dbReference type="AlphaFoldDB" id="C6PZX6"/>
<gene>
    <name evidence="1" type="ORF">Ccar_4288</name>
    <name evidence="2" type="ORF">CcarbDRAFT_4343</name>
</gene>
<evidence type="ECO:0000313" key="1">
    <source>
        <dbReference type="EMBL" id="ADO12128.1"/>
    </source>
</evidence>
<geneLocation type="plasmid" evidence="1">
    <name>p19</name>
</geneLocation>
<dbReference type="PATRIC" id="fig|536227.13.peg.10"/>
<sequence length="71" mass="8370">MDELLTVLGQALEEIKKTKVKNAIKDQKGKKELTFTFLNKPSEKAMKFHAEFMYRMYLEGKILQCDNEEKQ</sequence>
<evidence type="ECO:0000313" key="2">
    <source>
        <dbReference type="EMBL" id="EET85186.1"/>
    </source>
</evidence>
<dbReference type="OrthoDB" id="9974296at2"/>
<evidence type="ECO:0000313" key="3">
    <source>
        <dbReference type="Proteomes" id="UP000004198"/>
    </source>
</evidence>
<proteinExistence type="predicted"/>
<protein>
    <submittedName>
        <fullName evidence="2">Uncharacterized protein</fullName>
    </submittedName>
</protein>
<organism evidence="2 3">
    <name type="scientific">Clostridium carboxidivorans P7</name>
    <dbReference type="NCBI Taxonomy" id="536227"/>
    <lineage>
        <taxon>Bacteria</taxon>
        <taxon>Bacillati</taxon>
        <taxon>Bacillota</taxon>
        <taxon>Clostridia</taxon>
        <taxon>Eubacteriales</taxon>
        <taxon>Clostridiaceae</taxon>
        <taxon>Clostridium</taxon>
    </lineage>
</organism>
<dbReference type="EMBL" id="ACVI01000103">
    <property type="protein sequence ID" value="EET85186.1"/>
    <property type="molecule type" value="Genomic_DNA"/>
</dbReference>